<dbReference type="STRING" id="1182544.W9WEZ8"/>
<gene>
    <name evidence="2" type="ORF">A1O7_07443</name>
</gene>
<dbReference type="EMBL" id="AMGW01000005">
    <property type="protein sequence ID" value="EXJ57099.1"/>
    <property type="molecule type" value="Genomic_DNA"/>
</dbReference>
<feature type="compositionally biased region" description="Basic and acidic residues" evidence="1">
    <location>
        <begin position="18"/>
        <end position="27"/>
    </location>
</feature>
<dbReference type="Proteomes" id="UP000019473">
    <property type="component" value="Unassembled WGS sequence"/>
</dbReference>
<feature type="region of interest" description="Disordered" evidence="1">
    <location>
        <begin position="100"/>
        <end position="144"/>
    </location>
</feature>
<evidence type="ECO:0000313" key="2">
    <source>
        <dbReference type="EMBL" id="EXJ57099.1"/>
    </source>
</evidence>
<name>W9WEZ8_9EURO</name>
<reference evidence="2 3" key="1">
    <citation type="submission" date="2013-03" db="EMBL/GenBank/DDBJ databases">
        <title>The Genome Sequence of Cladophialophora yegresii CBS 114405.</title>
        <authorList>
            <consortium name="The Broad Institute Genomics Platform"/>
            <person name="Cuomo C."/>
            <person name="de Hoog S."/>
            <person name="Gorbushina A."/>
            <person name="Walker B."/>
            <person name="Young S.K."/>
            <person name="Zeng Q."/>
            <person name="Gargeya S."/>
            <person name="Fitzgerald M."/>
            <person name="Haas B."/>
            <person name="Abouelleil A."/>
            <person name="Allen A.W."/>
            <person name="Alvarado L."/>
            <person name="Arachchi H.M."/>
            <person name="Berlin A.M."/>
            <person name="Chapman S.B."/>
            <person name="Gainer-Dewar J."/>
            <person name="Goldberg J."/>
            <person name="Griggs A."/>
            <person name="Gujja S."/>
            <person name="Hansen M."/>
            <person name="Howarth C."/>
            <person name="Imamovic A."/>
            <person name="Ireland A."/>
            <person name="Larimer J."/>
            <person name="McCowan C."/>
            <person name="Murphy C."/>
            <person name="Pearson M."/>
            <person name="Poon T.W."/>
            <person name="Priest M."/>
            <person name="Roberts A."/>
            <person name="Saif S."/>
            <person name="Shea T."/>
            <person name="Sisk P."/>
            <person name="Sykes S."/>
            <person name="Wortman J."/>
            <person name="Nusbaum C."/>
            <person name="Birren B."/>
        </authorList>
    </citation>
    <scope>NUCLEOTIDE SEQUENCE [LARGE SCALE GENOMIC DNA]</scope>
    <source>
        <strain evidence="2 3">CBS 114405</strain>
    </source>
</reference>
<proteinExistence type="predicted"/>
<dbReference type="GeneID" id="19182018"/>
<dbReference type="VEuPathDB" id="FungiDB:A1O7_07443"/>
<protein>
    <submittedName>
        <fullName evidence="2">Uncharacterized protein</fullName>
    </submittedName>
</protein>
<organism evidence="2 3">
    <name type="scientific">Cladophialophora yegresii CBS 114405</name>
    <dbReference type="NCBI Taxonomy" id="1182544"/>
    <lineage>
        <taxon>Eukaryota</taxon>
        <taxon>Fungi</taxon>
        <taxon>Dikarya</taxon>
        <taxon>Ascomycota</taxon>
        <taxon>Pezizomycotina</taxon>
        <taxon>Eurotiomycetes</taxon>
        <taxon>Chaetothyriomycetidae</taxon>
        <taxon>Chaetothyriales</taxon>
        <taxon>Herpotrichiellaceae</taxon>
        <taxon>Cladophialophora</taxon>
    </lineage>
</organism>
<feature type="compositionally biased region" description="Basic residues" evidence="1">
    <location>
        <begin position="7"/>
        <end position="17"/>
    </location>
</feature>
<dbReference type="HOGENOM" id="CLU_027281_0_0_1"/>
<evidence type="ECO:0000313" key="3">
    <source>
        <dbReference type="Proteomes" id="UP000019473"/>
    </source>
</evidence>
<feature type="region of interest" description="Disordered" evidence="1">
    <location>
        <begin position="1"/>
        <end position="34"/>
    </location>
</feature>
<feature type="compositionally biased region" description="Basic and acidic residues" evidence="1">
    <location>
        <begin position="102"/>
        <end position="112"/>
    </location>
</feature>
<evidence type="ECO:0000256" key="1">
    <source>
        <dbReference type="SAM" id="MobiDB-lite"/>
    </source>
</evidence>
<comment type="caution">
    <text evidence="2">The sequence shown here is derived from an EMBL/GenBank/DDBJ whole genome shotgun (WGS) entry which is preliminary data.</text>
</comment>
<dbReference type="AlphaFoldDB" id="W9WEZ8"/>
<dbReference type="eggNOG" id="ENOG502SG1I">
    <property type="taxonomic scope" value="Eukaryota"/>
</dbReference>
<keyword evidence="3" id="KW-1185">Reference proteome</keyword>
<dbReference type="RefSeq" id="XP_007759633.1">
    <property type="nucleotide sequence ID" value="XM_007761443.1"/>
</dbReference>
<accession>W9WEZ8</accession>
<sequence>MEDPSAKHARRPRHKTKENKYEYRDVSTKSAKKRLSKNVIRKTPGATLTEDFHAPNVAAERLTLRSTGPGFLLKGKSSGSPEWRGLPDLTFSEMTFLKRKRKDENDKTGESHVKKKHRRPPGSEISAFFSRPEDQHHQATSLPKRSSIGSYVSWSMSPARCCPMPMRQRSSLVAQPVEKGARHEVVGDNMGVGWSACSDSALTDRLFKDITTDALLCGVNTFAHREKRYYSLEDLKMLAEPPTAESRRGPKALYGFDIMPKVDSTVTSPRSAGGEEVNSARRSPELLAHADNHHVRQNTECLEPEPLLAEDPTVVGPAKQRKAVLGAISPLPSDMDDFDRNLWRHWIGSSVRSETKLGLDDDTSSHGYSFSRPSPRVVSNYWARPIPGIDEDQQVGSGSFGTGYLHEVATKSNIPQQHPRSLKVTHHVVEDPLVGFSGFSRRQILY</sequence>
<feature type="region of interest" description="Disordered" evidence="1">
    <location>
        <begin position="64"/>
        <end position="86"/>
    </location>
</feature>
<dbReference type="OrthoDB" id="2537141at2759"/>